<keyword evidence="3" id="KW-1185">Reference proteome</keyword>
<dbReference type="AlphaFoldDB" id="A0A4C1VWG8"/>
<dbReference type="EMBL" id="BGZK01000439">
    <property type="protein sequence ID" value="GBP43596.1"/>
    <property type="molecule type" value="Genomic_DNA"/>
</dbReference>
<reference evidence="2 3" key="1">
    <citation type="journal article" date="2019" name="Commun. Biol.">
        <title>The bagworm genome reveals a unique fibroin gene that provides high tensile strength.</title>
        <authorList>
            <person name="Kono N."/>
            <person name="Nakamura H."/>
            <person name="Ohtoshi R."/>
            <person name="Tomita M."/>
            <person name="Numata K."/>
            <person name="Arakawa K."/>
        </authorList>
    </citation>
    <scope>NUCLEOTIDE SEQUENCE [LARGE SCALE GENOMIC DNA]</scope>
</reference>
<evidence type="ECO:0000256" key="1">
    <source>
        <dbReference type="SAM" id="MobiDB-lite"/>
    </source>
</evidence>
<evidence type="ECO:0000313" key="2">
    <source>
        <dbReference type="EMBL" id="GBP43596.1"/>
    </source>
</evidence>
<organism evidence="2 3">
    <name type="scientific">Eumeta variegata</name>
    <name type="common">Bagworm moth</name>
    <name type="synonym">Eumeta japonica</name>
    <dbReference type="NCBI Taxonomy" id="151549"/>
    <lineage>
        <taxon>Eukaryota</taxon>
        <taxon>Metazoa</taxon>
        <taxon>Ecdysozoa</taxon>
        <taxon>Arthropoda</taxon>
        <taxon>Hexapoda</taxon>
        <taxon>Insecta</taxon>
        <taxon>Pterygota</taxon>
        <taxon>Neoptera</taxon>
        <taxon>Endopterygota</taxon>
        <taxon>Lepidoptera</taxon>
        <taxon>Glossata</taxon>
        <taxon>Ditrysia</taxon>
        <taxon>Tineoidea</taxon>
        <taxon>Psychidae</taxon>
        <taxon>Oiketicinae</taxon>
        <taxon>Eumeta</taxon>
    </lineage>
</organism>
<feature type="region of interest" description="Disordered" evidence="1">
    <location>
        <begin position="226"/>
        <end position="305"/>
    </location>
</feature>
<proteinExistence type="predicted"/>
<name>A0A4C1VWG8_EUMVA</name>
<feature type="compositionally biased region" description="Pro residues" evidence="1">
    <location>
        <begin position="242"/>
        <end position="261"/>
    </location>
</feature>
<gene>
    <name evidence="2" type="ORF">EVAR_32162_1</name>
</gene>
<feature type="compositionally biased region" description="Basic residues" evidence="1">
    <location>
        <begin position="288"/>
        <end position="298"/>
    </location>
</feature>
<dbReference type="Proteomes" id="UP000299102">
    <property type="component" value="Unassembled WGS sequence"/>
</dbReference>
<protein>
    <submittedName>
        <fullName evidence="2">Uncharacterized protein</fullName>
    </submittedName>
</protein>
<feature type="region of interest" description="Disordered" evidence="1">
    <location>
        <begin position="139"/>
        <end position="171"/>
    </location>
</feature>
<sequence>MAQKNLALYNTWWGPRERQSPASGSAPVTTQRQVRQYKAKALWALLHKGTMALFAISEITPSAINRVGGRSCRGAAAATPSRARFPAVHNYVTGHNLPAVHGVRYAVALIATQLSATPRGSKGRKLIATSPIYIRNSERRAPRFGVEPRPARDGRSAPGGPRAYELSTHVSSRRQNKRVELYVGVRARRRAALLTDDHYKTIGTESRNILPPEAVAGRATHRLGRGHIARAADRPPTTAAPGPRPPARPRAAPPRSCPPRKGPARAGVIINNETHERSGGRARPAGGARRRARCRPGPRKPASLV</sequence>
<evidence type="ECO:0000313" key="3">
    <source>
        <dbReference type="Proteomes" id="UP000299102"/>
    </source>
</evidence>
<accession>A0A4C1VWG8</accession>
<comment type="caution">
    <text evidence="2">The sequence shown here is derived from an EMBL/GenBank/DDBJ whole genome shotgun (WGS) entry which is preliminary data.</text>
</comment>